<dbReference type="SUPFAM" id="SSF63380">
    <property type="entry name" value="Riboflavin synthase domain-like"/>
    <property type="match status" value="1"/>
</dbReference>
<dbReference type="Proteomes" id="UP000324222">
    <property type="component" value="Unassembled WGS sequence"/>
</dbReference>
<reference evidence="2 3" key="1">
    <citation type="submission" date="2019-05" db="EMBL/GenBank/DDBJ databases">
        <title>Another draft genome of Portunus trituberculatus and its Hox gene families provides insights of decapod evolution.</title>
        <authorList>
            <person name="Jeong J.-H."/>
            <person name="Song I."/>
            <person name="Kim S."/>
            <person name="Choi T."/>
            <person name="Kim D."/>
            <person name="Ryu S."/>
            <person name="Kim W."/>
        </authorList>
    </citation>
    <scope>NUCLEOTIDE SEQUENCE [LARGE SCALE GENOMIC DNA]</scope>
    <source>
        <tissue evidence="2">Muscle</tissue>
    </source>
</reference>
<dbReference type="AlphaFoldDB" id="A0A5B7GXK0"/>
<feature type="region of interest" description="Disordered" evidence="1">
    <location>
        <begin position="98"/>
        <end position="137"/>
    </location>
</feature>
<sequence>MKKKLSRQFGSLPREQSDLGTFLVSSPEGDSEAEFGVIEYVECTLVRREAITHNTSLLVLQAPDHTRLPVPVGYHVYLRSPNKAPPYHASQQAFEYTSASRGQNAHHSLPPVQNNNSVRSSSSSLTLHATKMPCNVA</sequence>
<evidence type="ECO:0000256" key="1">
    <source>
        <dbReference type="SAM" id="MobiDB-lite"/>
    </source>
</evidence>
<protein>
    <submittedName>
        <fullName evidence="2">Cytochrome b5 reductase 4</fullName>
    </submittedName>
</protein>
<comment type="caution">
    <text evidence="2">The sequence shown here is derived from an EMBL/GenBank/DDBJ whole genome shotgun (WGS) entry which is preliminary data.</text>
</comment>
<proteinExistence type="predicted"/>
<keyword evidence="3" id="KW-1185">Reference proteome</keyword>
<organism evidence="2 3">
    <name type="scientific">Portunus trituberculatus</name>
    <name type="common">Swimming crab</name>
    <name type="synonym">Neptunus trituberculatus</name>
    <dbReference type="NCBI Taxonomy" id="210409"/>
    <lineage>
        <taxon>Eukaryota</taxon>
        <taxon>Metazoa</taxon>
        <taxon>Ecdysozoa</taxon>
        <taxon>Arthropoda</taxon>
        <taxon>Crustacea</taxon>
        <taxon>Multicrustacea</taxon>
        <taxon>Malacostraca</taxon>
        <taxon>Eumalacostraca</taxon>
        <taxon>Eucarida</taxon>
        <taxon>Decapoda</taxon>
        <taxon>Pleocyemata</taxon>
        <taxon>Brachyura</taxon>
        <taxon>Eubrachyura</taxon>
        <taxon>Portunoidea</taxon>
        <taxon>Portunidae</taxon>
        <taxon>Portuninae</taxon>
        <taxon>Portunus</taxon>
    </lineage>
</organism>
<feature type="compositionally biased region" description="Low complexity" evidence="1">
    <location>
        <begin position="114"/>
        <end position="124"/>
    </location>
</feature>
<dbReference type="InterPro" id="IPR017938">
    <property type="entry name" value="Riboflavin_synthase-like_b-brl"/>
</dbReference>
<name>A0A5B7GXK0_PORTR</name>
<evidence type="ECO:0000313" key="2">
    <source>
        <dbReference type="EMBL" id="MPC63542.1"/>
    </source>
</evidence>
<accession>A0A5B7GXK0</accession>
<gene>
    <name evidence="2" type="primary">cyb5r4</name>
    <name evidence="2" type="ORF">E2C01_057640</name>
</gene>
<dbReference type="EMBL" id="VSRR010020947">
    <property type="protein sequence ID" value="MPC63542.1"/>
    <property type="molecule type" value="Genomic_DNA"/>
</dbReference>
<evidence type="ECO:0000313" key="3">
    <source>
        <dbReference type="Proteomes" id="UP000324222"/>
    </source>
</evidence>
<dbReference type="Gene3D" id="2.40.30.10">
    <property type="entry name" value="Translation factors"/>
    <property type="match status" value="1"/>
</dbReference>